<dbReference type="Proteomes" id="UP001595596">
    <property type="component" value="Unassembled WGS sequence"/>
</dbReference>
<proteinExistence type="predicted"/>
<name>A0ABV7S0Q2_9RHOB</name>
<gene>
    <name evidence="1" type="ORF">ACFOMP_06260</name>
</gene>
<accession>A0ABV7S0Q2</accession>
<evidence type="ECO:0000313" key="2">
    <source>
        <dbReference type="Proteomes" id="UP001595596"/>
    </source>
</evidence>
<keyword evidence="2" id="KW-1185">Reference proteome</keyword>
<organism evidence="1 2">
    <name type="scientific">Paracoccus simplex</name>
    <dbReference type="NCBI Taxonomy" id="2086346"/>
    <lineage>
        <taxon>Bacteria</taxon>
        <taxon>Pseudomonadati</taxon>
        <taxon>Pseudomonadota</taxon>
        <taxon>Alphaproteobacteria</taxon>
        <taxon>Rhodobacterales</taxon>
        <taxon>Paracoccaceae</taxon>
        <taxon>Paracoccus</taxon>
    </lineage>
</organism>
<evidence type="ECO:0000313" key="1">
    <source>
        <dbReference type="EMBL" id="MFC3569050.1"/>
    </source>
</evidence>
<comment type="caution">
    <text evidence="1">The sequence shown here is derived from an EMBL/GenBank/DDBJ whole genome shotgun (WGS) entry which is preliminary data.</text>
</comment>
<protein>
    <recommendedName>
        <fullName evidence="3">DUF1127 domain-containing protein</fullName>
    </recommendedName>
</protein>
<reference evidence="2" key="1">
    <citation type="journal article" date="2019" name="Int. J. Syst. Evol. Microbiol.">
        <title>The Global Catalogue of Microorganisms (GCM) 10K type strain sequencing project: providing services to taxonomists for standard genome sequencing and annotation.</title>
        <authorList>
            <consortium name="The Broad Institute Genomics Platform"/>
            <consortium name="The Broad Institute Genome Sequencing Center for Infectious Disease"/>
            <person name="Wu L."/>
            <person name="Ma J."/>
        </authorList>
    </citation>
    <scope>NUCLEOTIDE SEQUENCE [LARGE SCALE GENOMIC DNA]</scope>
    <source>
        <strain evidence="2">VKM B-3226</strain>
    </source>
</reference>
<dbReference type="RefSeq" id="WP_379028619.1">
    <property type="nucleotide sequence ID" value="NZ_JBHRXE010000013.1"/>
</dbReference>
<evidence type="ECO:0008006" key="3">
    <source>
        <dbReference type="Google" id="ProtNLM"/>
    </source>
</evidence>
<dbReference type="EMBL" id="JBHRXE010000013">
    <property type="protein sequence ID" value="MFC3569050.1"/>
    <property type="molecule type" value="Genomic_DNA"/>
</dbReference>
<sequence length="50" mass="5499">MTALQSLRSFFGTFRAAVHAAAAVDMHRTPDARDLKKLGISQSAFRSIHL</sequence>